<keyword evidence="1" id="KW-0472">Membrane</keyword>
<dbReference type="AlphaFoldDB" id="A0A6C1KW04"/>
<dbReference type="Proteomes" id="UP000305131">
    <property type="component" value="Unassembled WGS sequence"/>
</dbReference>
<feature type="transmembrane region" description="Helical" evidence="1">
    <location>
        <begin position="7"/>
        <end position="30"/>
    </location>
</feature>
<protein>
    <submittedName>
        <fullName evidence="2">Uncharacterized protein</fullName>
    </submittedName>
</protein>
<dbReference type="EMBL" id="VAUP01000015">
    <property type="protein sequence ID" value="TLX43613.1"/>
    <property type="molecule type" value="Genomic_DNA"/>
</dbReference>
<keyword evidence="1" id="KW-1133">Transmembrane helix</keyword>
<evidence type="ECO:0000256" key="1">
    <source>
        <dbReference type="SAM" id="Phobius"/>
    </source>
</evidence>
<gene>
    <name evidence="2" type="ORF">FBQ73_05710</name>
</gene>
<accession>A0A6C1KW04</accession>
<name>A0A6C1KW04_XANAU</name>
<proteinExistence type="predicted"/>
<feature type="transmembrane region" description="Helical" evidence="1">
    <location>
        <begin position="42"/>
        <end position="61"/>
    </location>
</feature>
<sequence length="228" mass="25093">MSRIKEVAIWLAEPIAVWALLGTILLWLLIGPWWSNCLEPRFRVLGILLQIYGIWTVYQGIKDKHKLFSQPSMLCRCANYFRRFPLRKRQIVMGVVGATDGADSAAARLIVRAGPDASLSDRLSRLEANFDGLFNEVGDISSRVNAQTRSTVERLAAEEGARKHDVETVNRKLEAATAGGLHIDLLGLWLGVVPGTVIGGIAAELSALFGDAECKPVPWRSMWTLLAG</sequence>
<evidence type="ECO:0000313" key="2">
    <source>
        <dbReference type="EMBL" id="TLX43613.1"/>
    </source>
</evidence>
<dbReference type="RefSeq" id="WP_138398529.1">
    <property type="nucleotide sequence ID" value="NZ_JBAFVI010000001.1"/>
</dbReference>
<keyword evidence="1" id="KW-0812">Transmembrane</keyword>
<organism evidence="2 3">
    <name type="scientific">Xanthobacter autotrophicus</name>
    <dbReference type="NCBI Taxonomy" id="280"/>
    <lineage>
        <taxon>Bacteria</taxon>
        <taxon>Pseudomonadati</taxon>
        <taxon>Pseudomonadota</taxon>
        <taxon>Alphaproteobacteria</taxon>
        <taxon>Hyphomicrobiales</taxon>
        <taxon>Xanthobacteraceae</taxon>
        <taxon>Xanthobacter</taxon>
    </lineage>
</organism>
<evidence type="ECO:0000313" key="3">
    <source>
        <dbReference type="Proteomes" id="UP000305131"/>
    </source>
</evidence>
<comment type="caution">
    <text evidence="2">The sequence shown here is derived from an EMBL/GenBank/DDBJ whole genome shotgun (WGS) entry which is preliminary data.</text>
</comment>
<dbReference type="GeneID" id="95772955"/>
<reference evidence="2 3" key="1">
    <citation type="submission" date="2019-05" db="EMBL/GenBank/DDBJ databases">
        <authorList>
            <person name="Zhou X."/>
        </authorList>
    </citation>
    <scope>NUCLEOTIDE SEQUENCE [LARGE SCALE GENOMIC DNA]</scope>
    <source>
        <strain evidence="2 3">DSM 432</strain>
    </source>
</reference>